<evidence type="ECO:0000256" key="6">
    <source>
        <dbReference type="SAM" id="Phobius"/>
    </source>
</evidence>
<dbReference type="Pfam" id="PF00026">
    <property type="entry name" value="Asp"/>
    <property type="match status" value="1"/>
</dbReference>
<evidence type="ECO:0000313" key="8">
    <source>
        <dbReference type="EMBL" id="CEG38656.1"/>
    </source>
</evidence>
<feature type="active site" evidence="5">
    <location>
        <position position="268"/>
    </location>
</feature>
<dbReference type="STRING" id="4781.A0A0P1AD27"/>
<keyword evidence="3" id="KW-0732">Signal</keyword>
<evidence type="ECO:0000256" key="3">
    <source>
        <dbReference type="ARBA" id="ARBA00022729"/>
    </source>
</evidence>
<feature type="active site" evidence="5">
    <location>
        <position position="63"/>
    </location>
</feature>
<dbReference type="GO" id="GO:0004190">
    <property type="term" value="F:aspartic-type endopeptidase activity"/>
    <property type="evidence" value="ECO:0007669"/>
    <property type="project" value="InterPro"/>
</dbReference>
<dbReference type="RefSeq" id="XP_024575025.1">
    <property type="nucleotide sequence ID" value="XM_024724116.1"/>
</dbReference>
<keyword evidence="6" id="KW-0472">Membrane</keyword>
<reference evidence="9" key="1">
    <citation type="submission" date="2014-09" db="EMBL/GenBank/DDBJ databases">
        <authorList>
            <person name="Sharma Rahul"/>
            <person name="Thines Marco"/>
        </authorList>
    </citation>
    <scope>NUCLEOTIDE SEQUENCE [LARGE SCALE GENOMIC DNA]</scope>
</reference>
<keyword evidence="6" id="KW-1133">Transmembrane helix</keyword>
<dbReference type="PRINTS" id="PR00792">
    <property type="entry name" value="PEPSIN"/>
</dbReference>
<protein>
    <submittedName>
        <fullName evidence="8">Aspartyl protease family</fullName>
    </submittedName>
</protein>
<dbReference type="AlphaFoldDB" id="A0A0P1AD27"/>
<keyword evidence="9" id="KW-1185">Reference proteome</keyword>
<dbReference type="PANTHER" id="PTHR13683:SF375">
    <property type="entry name" value="PEPTIDASE A1 DOMAIN-CONTAINING PROTEIN"/>
    <property type="match status" value="1"/>
</dbReference>
<name>A0A0P1AD27_PLAHL</name>
<feature type="domain" description="Peptidase A1" evidence="7">
    <location>
        <begin position="47"/>
        <end position="381"/>
    </location>
</feature>
<dbReference type="OMA" id="CIGRIDG"/>
<dbReference type="GeneID" id="36403771"/>
<dbReference type="PROSITE" id="PS51767">
    <property type="entry name" value="PEPTIDASE_A1"/>
    <property type="match status" value="1"/>
</dbReference>
<dbReference type="InterPro" id="IPR034164">
    <property type="entry name" value="Pepsin-like_dom"/>
</dbReference>
<proteinExistence type="inferred from homology"/>
<accession>A0A0P1AD27</accession>
<keyword evidence="6" id="KW-0812">Transmembrane</keyword>
<keyword evidence="4" id="KW-0378">Hydrolase</keyword>
<dbReference type="Proteomes" id="UP000054928">
    <property type="component" value="Unassembled WGS sequence"/>
</dbReference>
<dbReference type="InterPro" id="IPR021109">
    <property type="entry name" value="Peptidase_aspartic_dom_sf"/>
</dbReference>
<dbReference type="InterPro" id="IPR001461">
    <property type="entry name" value="Aspartic_peptidase_A1"/>
</dbReference>
<dbReference type="Gene3D" id="2.40.70.10">
    <property type="entry name" value="Acid Proteases"/>
    <property type="match status" value="2"/>
</dbReference>
<evidence type="ECO:0000256" key="5">
    <source>
        <dbReference type="PIRSR" id="PIRSR601461-1"/>
    </source>
</evidence>
<dbReference type="CDD" id="cd05471">
    <property type="entry name" value="pepsin_like"/>
    <property type="match status" value="1"/>
</dbReference>
<dbReference type="PANTHER" id="PTHR13683">
    <property type="entry name" value="ASPARTYL PROTEASES"/>
    <property type="match status" value="1"/>
</dbReference>
<dbReference type="InterPro" id="IPR033121">
    <property type="entry name" value="PEPTIDASE_A1"/>
</dbReference>
<evidence type="ECO:0000259" key="7">
    <source>
        <dbReference type="PROSITE" id="PS51767"/>
    </source>
</evidence>
<evidence type="ECO:0000313" key="9">
    <source>
        <dbReference type="Proteomes" id="UP000054928"/>
    </source>
</evidence>
<dbReference type="OrthoDB" id="2747330at2759"/>
<comment type="similarity">
    <text evidence="1">Belongs to the peptidase A1 family.</text>
</comment>
<evidence type="ECO:0000256" key="1">
    <source>
        <dbReference type="ARBA" id="ARBA00007447"/>
    </source>
</evidence>
<feature type="transmembrane region" description="Helical" evidence="6">
    <location>
        <begin position="416"/>
        <end position="439"/>
    </location>
</feature>
<sequence>MSKNKVPSQALSALQDRSLQTKRYNKSSSANVAETVETGLRTASGSHTIQVTVGGQRLELIVDTGSGKTAFVCVGCNQCGIERKHHPFVFSENTTYLTCDHSMTTPTNDNEPSCEGCENNKCMYGQSYVEGDRWIAYKASDIMELSSSFRARIEFGCIYQQSGVFLEQPSDGIMGFSRHPDSIHEQFYRQQITRSRIFSQCLAANGGLLTIGGVDLTHHTKLVRYTPLRSTGYQYWTVTLLAVSIGNASNIVRVDNEEYNADRGCVLDSGTTYLYMPESVKKPFQLAWFRAVGSFLHVPLSDTFYTLTTDEVAAFPDICFWFMNDAHICLPSSRYFTKIGDDTFTGTVFFTSGPKTTILGASVLEGHDIIYDTDNHRVGMAEAMCDQSLQAEVELSLDPGGDKFPTNFDYSQVPEWILGCVIFLAIAGLINVIWVAAAINNEPLENANKSSTVDICCDSSEDFSFFLMDERD</sequence>
<keyword evidence="2 8" id="KW-0645">Protease</keyword>
<evidence type="ECO:0000256" key="2">
    <source>
        <dbReference type="ARBA" id="ARBA00022670"/>
    </source>
</evidence>
<evidence type="ECO:0000256" key="4">
    <source>
        <dbReference type="ARBA" id="ARBA00022801"/>
    </source>
</evidence>
<organism evidence="8 9">
    <name type="scientific">Plasmopara halstedii</name>
    <name type="common">Downy mildew of sunflower</name>
    <dbReference type="NCBI Taxonomy" id="4781"/>
    <lineage>
        <taxon>Eukaryota</taxon>
        <taxon>Sar</taxon>
        <taxon>Stramenopiles</taxon>
        <taxon>Oomycota</taxon>
        <taxon>Peronosporomycetes</taxon>
        <taxon>Peronosporales</taxon>
        <taxon>Peronosporaceae</taxon>
        <taxon>Plasmopara</taxon>
    </lineage>
</organism>
<dbReference type="GO" id="GO:0006508">
    <property type="term" value="P:proteolysis"/>
    <property type="evidence" value="ECO:0007669"/>
    <property type="project" value="UniProtKB-KW"/>
</dbReference>
<dbReference type="SUPFAM" id="SSF50630">
    <property type="entry name" value="Acid proteases"/>
    <property type="match status" value="1"/>
</dbReference>
<dbReference type="EMBL" id="CCYD01000322">
    <property type="protein sequence ID" value="CEG38656.1"/>
    <property type="molecule type" value="Genomic_DNA"/>
</dbReference>